<dbReference type="InterPro" id="IPR053827">
    <property type="entry name" value="Gp10_C"/>
</dbReference>
<accession>A0A291T9I0</accession>
<dbReference type="SUPFAM" id="SSF88874">
    <property type="entry name" value="Receptor-binding domain of short tail fibre protein gp12"/>
    <property type="match status" value="1"/>
</dbReference>
<name>A0A291T9I0_9FIRM</name>
<dbReference type="AlphaFoldDB" id="A0A291T9I0"/>
<protein>
    <recommendedName>
        <fullName evidence="1">Baseplate structural protein Gp10 C-terminal domain-containing protein</fullName>
    </recommendedName>
</protein>
<dbReference type="RefSeq" id="WP_098923336.1">
    <property type="nucleotide sequence ID" value="NZ_CP023819.1"/>
</dbReference>
<organism evidence="2 3">
    <name type="scientific">Faecalibacterium prausnitzii</name>
    <dbReference type="NCBI Taxonomy" id="853"/>
    <lineage>
        <taxon>Bacteria</taxon>
        <taxon>Bacillati</taxon>
        <taxon>Bacillota</taxon>
        <taxon>Clostridia</taxon>
        <taxon>Eubacteriales</taxon>
        <taxon>Oscillospiraceae</taxon>
        <taxon>Faecalibacterium</taxon>
    </lineage>
</organism>
<evidence type="ECO:0000259" key="1">
    <source>
        <dbReference type="Pfam" id="PF21939"/>
    </source>
</evidence>
<dbReference type="Proteomes" id="UP000223709">
    <property type="component" value="Chromosome"/>
</dbReference>
<evidence type="ECO:0000313" key="3">
    <source>
        <dbReference type="Proteomes" id="UP000223709"/>
    </source>
</evidence>
<evidence type="ECO:0000313" key="2">
    <source>
        <dbReference type="EMBL" id="ATL89789.1"/>
    </source>
</evidence>
<sequence>MALGAVSTPSKTWVPPVGMIITTGSPTSPAELYDGTSWARITDRFLIGAGESYSLGSTGGSATHTLTVDEMPAHSHSATVLSSGEHSHTVTSYYDTGSVSMMSDYDYTGNYDDYRPVYPTNTTSSNGAHGHTATIGSAGGGQAFDIMNPYVAKYIWYRVS</sequence>
<dbReference type="EMBL" id="CP023819">
    <property type="protein sequence ID" value="ATL89789.1"/>
    <property type="molecule type" value="Genomic_DNA"/>
</dbReference>
<dbReference type="Pfam" id="PF21939">
    <property type="entry name" value="Gp10_C"/>
    <property type="match status" value="1"/>
</dbReference>
<feature type="domain" description="Baseplate structural protein Gp10 C-terminal" evidence="1">
    <location>
        <begin position="16"/>
        <end position="159"/>
    </location>
</feature>
<gene>
    <name evidence="2" type="ORF">CRH10_05515</name>
</gene>
<proteinExistence type="predicted"/>
<reference evidence="2 3" key="1">
    <citation type="submission" date="2017-10" db="EMBL/GenBank/DDBJ databases">
        <title>Complete Genome Sequence of Faecalibacterium prausnitzii isolated from the gut of healthy adult Indian.</title>
        <authorList>
            <person name="Bag S."/>
            <person name="Ghosh T.S."/>
            <person name="Das B."/>
        </authorList>
    </citation>
    <scope>NUCLEOTIDE SEQUENCE [LARGE SCALE GENOMIC DNA]</scope>
    <source>
        <strain evidence="2 3">Indica</strain>
    </source>
</reference>